<feature type="domain" description="Calcineurin-like phosphoesterase" evidence="5">
    <location>
        <begin position="3"/>
        <end position="198"/>
    </location>
</feature>
<dbReference type="Proteomes" id="UP000228531">
    <property type="component" value="Unassembled WGS sequence"/>
</dbReference>
<dbReference type="Pfam" id="PF00149">
    <property type="entry name" value="Metallophos"/>
    <property type="match status" value="1"/>
</dbReference>
<dbReference type="AlphaFoldDB" id="A0A2M8WK40"/>
<dbReference type="PANTHER" id="PTHR42988">
    <property type="entry name" value="PHOSPHOHYDROLASE"/>
    <property type="match status" value="1"/>
</dbReference>
<dbReference type="EMBL" id="PGTY01000001">
    <property type="protein sequence ID" value="PJI91305.1"/>
    <property type="molecule type" value="Genomic_DNA"/>
</dbReference>
<dbReference type="SUPFAM" id="SSF56300">
    <property type="entry name" value="Metallo-dependent phosphatases"/>
    <property type="match status" value="1"/>
</dbReference>
<reference evidence="6 7" key="1">
    <citation type="submission" date="2017-11" db="EMBL/GenBank/DDBJ databases">
        <title>Genomic Encyclopedia of Archaeal and Bacterial Type Strains, Phase II (KMG-II): From Individual Species to Whole Genera.</title>
        <authorList>
            <person name="Goeker M."/>
        </authorList>
    </citation>
    <scope>NUCLEOTIDE SEQUENCE [LARGE SCALE GENOMIC DNA]</scope>
    <source>
        <strain evidence="6 7">DSM 29128</strain>
    </source>
</reference>
<accession>A0A2M8WK40</accession>
<dbReference type="OrthoDB" id="651281at2"/>
<keyword evidence="3" id="KW-0408">Iron</keyword>
<evidence type="ECO:0000313" key="6">
    <source>
        <dbReference type="EMBL" id="PJI91305.1"/>
    </source>
</evidence>
<dbReference type="InterPro" id="IPR026575">
    <property type="entry name" value="GpdQ/CpdA-like"/>
</dbReference>
<dbReference type="RefSeq" id="WP_100366244.1">
    <property type="nucleotide sequence ID" value="NZ_PGTY01000001.1"/>
</dbReference>
<name>A0A2M8WK40_9RHOB</name>
<comment type="similarity">
    <text evidence="4">Belongs to the cyclic nucleotide phosphodiesterase class-III family.</text>
</comment>
<sequence length="270" mass="29054">MQKILLISDLHITAPGDQIIGLDPSQRLAEALEASTAAHPDAAALVLLGDLTHNGEPEEYRELARILANVAMPTIPMLGNHDRRDAFLAQFPDAAQTASGHIQQWCDIGRHRIITLDSLDGPPYPNGHHEGWLCDDRLAFLEDALMRRDGRHAIVCIHHPPFETGIPGMDMIKLRNGSALLDRLACHGNLHLICGHVHLAISGNAGGVPWTVLKSTCHQGIVDLVDPNPHLSSNNAGAYGLALLTDNGLILHSVDVGTEAQVFGGYTPDA</sequence>
<proteinExistence type="inferred from homology"/>
<dbReference type="PANTHER" id="PTHR42988:SF2">
    <property type="entry name" value="CYCLIC NUCLEOTIDE PHOSPHODIESTERASE CBUA0032-RELATED"/>
    <property type="match status" value="1"/>
</dbReference>
<dbReference type="InterPro" id="IPR029052">
    <property type="entry name" value="Metallo-depent_PP-like"/>
</dbReference>
<keyword evidence="7" id="KW-1185">Reference proteome</keyword>
<keyword evidence="2" id="KW-0378">Hydrolase</keyword>
<keyword evidence="1" id="KW-0479">Metal-binding</keyword>
<evidence type="ECO:0000259" key="5">
    <source>
        <dbReference type="Pfam" id="PF00149"/>
    </source>
</evidence>
<dbReference type="GO" id="GO:0046872">
    <property type="term" value="F:metal ion binding"/>
    <property type="evidence" value="ECO:0007669"/>
    <property type="project" value="UniProtKB-KW"/>
</dbReference>
<evidence type="ECO:0000256" key="3">
    <source>
        <dbReference type="ARBA" id="ARBA00023004"/>
    </source>
</evidence>
<evidence type="ECO:0000313" key="7">
    <source>
        <dbReference type="Proteomes" id="UP000228531"/>
    </source>
</evidence>
<dbReference type="InterPro" id="IPR050884">
    <property type="entry name" value="CNP_phosphodiesterase-III"/>
</dbReference>
<organism evidence="6 7">
    <name type="scientific">Yoonia maricola</name>
    <dbReference type="NCBI Taxonomy" id="420999"/>
    <lineage>
        <taxon>Bacteria</taxon>
        <taxon>Pseudomonadati</taxon>
        <taxon>Pseudomonadota</taxon>
        <taxon>Alphaproteobacteria</taxon>
        <taxon>Rhodobacterales</taxon>
        <taxon>Paracoccaceae</taxon>
        <taxon>Yoonia</taxon>
    </lineage>
</organism>
<dbReference type="CDD" id="cd07402">
    <property type="entry name" value="MPP_GpdQ"/>
    <property type="match status" value="1"/>
</dbReference>
<dbReference type="GO" id="GO:0004112">
    <property type="term" value="F:cyclic-nucleotide phosphodiesterase activity"/>
    <property type="evidence" value="ECO:0007669"/>
    <property type="project" value="InterPro"/>
</dbReference>
<evidence type="ECO:0000256" key="1">
    <source>
        <dbReference type="ARBA" id="ARBA00022723"/>
    </source>
</evidence>
<dbReference type="Gene3D" id="3.60.21.10">
    <property type="match status" value="1"/>
</dbReference>
<evidence type="ECO:0000256" key="4">
    <source>
        <dbReference type="ARBA" id="ARBA00025742"/>
    </source>
</evidence>
<gene>
    <name evidence="6" type="ORF">BC777_0131</name>
</gene>
<comment type="caution">
    <text evidence="6">The sequence shown here is derived from an EMBL/GenBank/DDBJ whole genome shotgun (WGS) entry which is preliminary data.</text>
</comment>
<evidence type="ECO:0000256" key="2">
    <source>
        <dbReference type="ARBA" id="ARBA00022801"/>
    </source>
</evidence>
<protein>
    <submittedName>
        <fullName evidence="6">3',5'-cyclic AMP phosphodiesterase CpdA</fullName>
    </submittedName>
</protein>
<dbReference type="InterPro" id="IPR004843">
    <property type="entry name" value="Calcineurin-like_PHP"/>
</dbReference>